<dbReference type="Gene3D" id="3.30.40.10">
    <property type="entry name" value="Zinc/RING finger domain, C3HC4 (zinc finger)"/>
    <property type="match status" value="1"/>
</dbReference>
<dbReference type="SUPFAM" id="SSF57850">
    <property type="entry name" value="RING/U-box"/>
    <property type="match status" value="1"/>
</dbReference>
<proteinExistence type="predicted"/>
<sequence>MASEGTLSRDISTSLRCKQCDGTVRGLRALSCHHILCKICRRALKVRECPICQEAITNKLRRYDADHDSFKPIEALDMITTGVKFEFFCASNALIGRKILNPSQIVKACNSYKRDEQEYEGYLWRFKGDKKKISTPNSRSSKGIPIEQVSLESGEIIEAFTSLQKAVEKTGVSRTTIKRVLDGKGEANGGGFFWRLKGNNNGPSAYPAPTMKDPVASIPCVQISKVKNREVIHQFRTPRDAQDYINGNENFKKHYSWSQICQWCREEDYKLGFYWKYERSGEDTNPVDAIIGTRIRVFQGGNEWIQGFLDSYDSETGRHKIKYDCGKCEEHKLEDIQYDLEIDQGRDVALPVEQVDVKTGKILASFNSALEAAFAAGEESESYILAVCEGQKRSCHGYFWRFKGSSTKQTKLEVQQLCFETGEVIATFETILAASRAVGVSSQGISNCCDGSNRSKSAGGFGWRFAIDEEEVVMVD</sequence>
<dbReference type="GO" id="GO:0008270">
    <property type="term" value="F:zinc ion binding"/>
    <property type="evidence" value="ECO:0007669"/>
    <property type="project" value="UniProtKB-KW"/>
</dbReference>
<dbReference type="PROSITE" id="PS50089">
    <property type="entry name" value="ZF_RING_2"/>
    <property type="match status" value="1"/>
</dbReference>
<dbReference type="InterPro" id="IPR010896">
    <property type="entry name" value="NUMOD1"/>
</dbReference>
<dbReference type="AlphaFoldDB" id="A0A6S8YSM8"/>
<feature type="domain" description="RING-type" evidence="2">
    <location>
        <begin position="17"/>
        <end position="53"/>
    </location>
</feature>
<accession>A0A6S8YSM8</accession>
<evidence type="ECO:0000313" key="3">
    <source>
        <dbReference type="EMBL" id="CAE0476327.1"/>
    </source>
</evidence>
<dbReference type="InterPro" id="IPR013083">
    <property type="entry name" value="Znf_RING/FYVE/PHD"/>
</dbReference>
<dbReference type="EMBL" id="HBIO01027574">
    <property type="protein sequence ID" value="CAE0476329.1"/>
    <property type="molecule type" value="Transcribed_RNA"/>
</dbReference>
<evidence type="ECO:0000259" key="2">
    <source>
        <dbReference type="PROSITE" id="PS50089"/>
    </source>
</evidence>
<gene>
    <name evidence="3" type="ORF">CDEB00056_LOCUS21180</name>
    <name evidence="4" type="ORF">CDEB00056_LOCUS21182</name>
</gene>
<dbReference type="InterPro" id="IPR003647">
    <property type="entry name" value="Intron_nuc_1_rpt"/>
</dbReference>
<name>A0A6S8YSM8_9STRA</name>
<reference evidence="3" key="1">
    <citation type="submission" date="2021-01" db="EMBL/GenBank/DDBJ databases">
        <authorList>
            <person name="Corre E."/>
            <person name="Pelletier E."/>
            <person name="Niang G."/>
            <person name="Scheremetjew M."/>
            <person name="Finn R."/>
            <person name="Kale V."/>
            <person name="Holt S."/>
            <person name="Cochrane G."/>
            <person name="Meng A."/>
            <person name="Brown T."/>
            <person name="Cohen L."/>
        </authorList>
    </citation>
    <scope>NUCLEOTIDE SEQUENCE</scope>
    <source>
        <strain evidence="3">MM31A-1</strain>
    </source>
</reference>
<evidence type="ECO:0000256" key="1">
    <source>
        <dbReference type="PROSITE-ProRule" id="PRU00175"/>
    </source>
</evidence>
<dbReference type="EMBL" id="HBIO01027572">
    <property type="protein sequence ID" value="CAE0476327.1"/>
    <property type="molecule type" value="Transcribed_RNA"/>
</dbReference>
<dbReference type="Gene3D" id="1.10.10.10">
    <property type="entry name" value="Winged helix-like DNA-binding domain superfamily/Winged helix DNA-binding domain"/>
    <property type="match status" value="3"/>
</dbReference>
<keyword evidence="1" id="KW-0479">Metal-binding</keyword>
<dbReference type="InterPro" id="IPR036388">
    <property type="entry name" value="WH-like_DNA-bd_sf"/>
</dbReference>
<evidence type="ECO:0000313" key="4">
    <source>
        <dbReference type="EMBL" id="CAE0476329.1"/>
    </source>
</evidence>
<dbReference type="Pfam" id="PF07453">
    <property type="entry name" value="NUMOD1"/>
    <property type="match status" value="1"/>
</dbReference>
<keyword evidence="1" id="KW-0862">Zinc</keyword>
<organism evidence="3">
    <name type="scientific">Chaetoceros debilis</name>
    <dbReference type="NCBI Taxonomy" id="122233"/>
    <lineage>
        <taxon>Eukaryota</taxon>
        <taxon>Sar</taxon>
        <taxon>Stramenopiles</taxon>
        <taxon>Ochrophyta</taxon>
        <taxon>Bacillariophyta</taxon>
        <taxon>Coscinodiscophyceae</taxon>
        <taxon>Chaetocerotophycidae</taxon>
        <taxon>Chaetocerotales</taxon>
        <taxon>Chaetocerotaceae</taxon>
        <taxon>Chaetoceros</taxon>
    </lineage>
</organism>
<keyword evidence="1" id="KW-0863">Zinc-finger</keyword>
<dbReference type="SMART" id="SM00497">
    <property type="entry name" value="IENR1"/>
    <property type="match status" value="3"/>
</dbReference>
<protein>
    <recommendedName>
        <fullName evidence="2">RING-type domain-containing protein</fullName>
    </recommendedName>
</protein>
<dbReference type="InterPro" id="IPR001841">
    <property type="entry name" value="Znf_RING"/>
</dbReference>